<protein>
    <submittedName>
        <fullName evidence="3">Uncharacterized protein</fullName>
    </submittedName>
</protein>
<dbReference type="STRING" id="230819.A0A5C3KIN0"/>
<evidence type="ECO:0000256" key="2">
    <source>
        <dbReference type="SAM" id="Phobius"/>
    </source>
</evidence>
<accession>A0A5C3KIN0</accession>
<keyword evidence="2" id="KW-0472">Membrane</keyword>
<feature type="compositionally biased region" description="Low complexity" evidence="1">
    <location>
        <begin position="142"/>
        <end position="151"/>
    </location>
</feature>
<feature type="compositionally biased region" description="Pro residues" evidence="1">
    <location>
        <begin position="535"/>
        <end position="557"/>
    </location>
</feature>
<gene>
    <name evidence="3" type="ORF">FA15DRAFT_708531</name>
</gene>
<organism evidence="3 4">
    <name type="scientific">Coprinopsis marcescibilis</name>
    <name type="common">Agaric fungus</name>
    <name type="synonym">Psathyrella marcescibilis</name>
    <dbReference type="NCBI Taxonomy" id="230819"/>
    <lineage>
        <taxon>Eukaryota</taxon>
        <taxon>Fungi</taxon>
        <taxon>Dikarya</taxon>
        <taxon>Basidiomycota</taxon>
        <taxon>Agaricomycotina</taxon>
        <taxon>Agaricomycetes</taxon>
        <taxon>Agaricomycetidae</taxon>
        <taxon>Agaricales</taxon>
        <taxon>Agaricineae</taxon>
        <taxon>Psathyrellaceae</taxon>
        <taxon>Coprinopsis</taxon>
    </lineage>
</organism>
<feature type="region of interest" description="Disordered" evidence="1">
    <location>
        <begin position="293"/>
        <end position="318"/>
    </location>
</feature>
<feature type="transmembrane region" description="Helical" evidence="2">
    <location>
        <begin position="202"/>
        <end position="224"/>
    </location>
</feature>
<evidence type="ECO:0000256" key="1">
    <source>
        <dbReference type="SAM" id="MobiDB-lite"/>
    </source>
</evidence>
<feature type="region of interest" description="Disordered" evidence="1">
    <location>
        <begin position="233"/>
        <end position="273"/>
    </location>
</feature>
<name>A0A5C3KIN0_COPMA</name>
<keyword evidence="2" id="KW-1133">Transmembrane helix</keyword>
<feature type="compositionally biased region" description="Low complexity" evidence="1">
    <location>
        <begin position="406"/>
        <end position="420"/>
    </location>
</feature>
<sequence>MATHHLHQRRQHSNLRKRRQPIEAAGKLHDIVKLDNVEDRRRDVAEQVQQEDAAVLERRQGEFPFPSRFFTIPTTDLFPPEIPGRPRASTSVVDEIEPTTSQFIRTTPIVNRPSVETSAGSAPVIAPAPVISQSLRTTFVAPSPSSSSSSSVRTAALTTSTPEPVPSVTTITSYVRAETAGSAASTAPSVADLSGAISAGPVVGGIIAGIVGIVAITFAVAFFVRRAKRKRDDTFDPSDFRRSAMLMPEPPTHEDTVKRGFNPPSNPPSMVERPLPRAPAEYIPQFVVPLHNDRSYTRPNNGANGYDGAYSDSPSDFSPTRYYTNNGLQGNTMSSQTPSPSYSPGETVDFSALTANPFMNPAPYTQSPFSPITSPVSQQDPFNPQEGDTTVLAQIGGAAVLTRALSSKSTKSTASGKAGKLSISVPGRPSVVVNTTVYGNGPVAYPSLSRQFSSASSQSKHSVKSTTPPVPRYPESSRPSNDRADYADLARTSVSPYQAAQYAEISKRLKVEVPTGMPSPMVEEYLDANRDRDLPPLPPPLPLPFANATPPPPPPAPLAVASKSRPQSPQQAENRLSMDSVNSLIVPPNLDFPIPPPSPAFTTSSRHRIPSTPPCLPEIHVQSRVSVGSYTTDESFNAKLAHHAFGLEHPNGSSGTLNSPGYHGHGQYGHRTEPAFPSGITAGASPFLGKFPVTPSPLATSFSVVSPGGPNAREKRFSSQQERSLINVVAEKNMTKAQPMASALLPSRLGEELPDRTPSMRAAIVAGKRKAPAPPDTPQGKRTTTYSLYDPEDAYGGI</sequence>
<feature type="compositionally biased region" description="Low complexity" evidence="1">
    <location>
        <begin position="158"/>
        <end position="167"/>
    </location>
</feature>
<reference evidence="3 4" key="1">
    <citation type="journal article" date="2019" name="Nat. Ecol. Evol.">
        <title>Megaphylogeny resolves global patterns of mushroom evolution.</title>
        <authorList>
            <person name="Varga T."/>
            <person name="Krizsan K."/>
            <person name="Foldi C."/>
            <person name="Dima B."/>
            <person name="Sanchez-Garcia M."/>
            <person name="Sanchez-Ramirez S."/>
            <person name="Szollosi G.J."/>
            <person name="Szarkandi J.G."/>
            <person name="Papp V."/>
            <person name="Albert L."/>
            <person name="Andreopoulos W."/>
            <person name="Angelini C."/>
            <person name="Antonin V."/>
            <person name="Barry K.W."/>
            <person name="Bougher N.L."/>
            <person name="Buchanan P."/>
            <person name="Buyck B."/>
            <person name="Bense V."/>
            <person name="Catcheside P."/>
            <person name="Chovatia M."/>
            <person name="Cooper J."/>
            <person name="Damon W."/>
            <person name="Desjardin D."/>
            <person name="Finy P."/>
            <person name="Geml J."/>
            <person name="Haridas S."/>
            <person name="Hughes K."/>
            <person name="Justo A."/>
            <person name="Karasinski D."/>
            <person name="Kautmanova I."/>
            <person name="Kiss B."/>
            <person name="Kocsube S."/>
            <person name="Kotiranta H."/>
            <person name="LaButti K.M."/>
            <person name="Lechner B.E."/>
            <person name="Liimatainen K."/>
            <person name="Lipzen A."/>
            <person name="Lukacs Z."/>
            <person name="Mihaltcheva S."/>
            <person name="Morgado L.N."/>
            <person name="Niskanen T."/>
            <person name="Noordeloos M.E."/>
            <person name="Ohm R.A."/>
            <person name="Ortiz-Santana B."/>
            <person name="Ovrebo C."/>
            <person name="Racz N."/>
            <person name="Riley R."/>
            <person name="Savchenko A."/>
            <person name="Shiryaev A."/>
            <person name="Soop K."/>
            <person name="Spirin V."/>
            <person name="Szebenyi C."/>
            <person name="Tomsovsky M."/>
            <person name="Tulloss R.E."/>
            <person name="Uehling J."/>
            <person name="Grigoriev I.V."/>
            <person name="Vagvolgyi C."/>
            <person name="Papp T."/>
            <person name="Martin F.M."/>
            <person name="Miettinen O."/>
            <person name="Hibbett D.S."/>
            <person name="Nagy L.G."/>
        </authorList>
    </citation>
    <scope>NUCLEOTIDE SEQUENCE [LARGE SCALE GENOMIC DNA]</scope>
    <source>
        <strain evidence="3 4">CBS 121175</strain>
    </source>
</reference>
<keyword evidence="2" id="KW-0812">Transmembrane</keyword>
<feature type="region of interest" description="Disordered" evidence="1">
    <location>
        <begin position="141"/>
        <end position="167"/>
    </location>
</feature>
<feature type="region of interest" description="Disordered" evidence="1">
    <location>
        <begin position="404"/>
        <end position="424"/>
    </location>
</feature>
<evidence type="ECO:0000313" key="3">
    <source>
        <dbReference type="EMBL" id="TFK19954.1"/>
    </source>
</evidence>
<feature type="compositionally biased region" description="Basic residues" evidence="1">
    <location>
        <begin position="1"/>
        <end position="19"/>
    </location>
</feature>
<feature type="compositionally biased region" description="Polar residues" evidence="1">
    <location>
        <begin position="564"/>
        <end position="575"/>
    </location>
</feature>
<feature type="compositionally biased region" description="Basic and acidic residues" evidence="1">
    <location>
        <begin position="233"/>
        <end position="242"/>
    </location>
</feature>
<dbReference type="Proteomes" id="UP000307440">
    <property type="component" value="Unassembled WGS sequence"/>
</dbReference>
<dbReference type="AlphaFoldDB" id="A0A5C3KIN0"/>
<feature type="compositionally biased region" description="Low complexity" evidence="1">
    <location>
        <begin position="449"/>
        <end position="460"/>
    </location>
</feature>
<feature type="region of interest" description="Disordered" evidence="1">
    <location>
        <begin position="1"/>
        <end position="22"/>
    </location>
</feature>
<evidence type="ECO:0000313" key="4">
    <source>
        <dbReference type="Proteomes" id="UP000307440"/>
    </source>
</evidence>
<keyword evidence="4" id="KW-1185">Reference proteome</keyword>
<feature type="region of interest" description="Disordered" evidence="1">
    <location>
        <begin position="767"/>
        <end position="798"/>
    </location>
</feature>
<dbReference type="OrthoDB" id="3263296at2759"/>
<dbReference type="EMBL" id="ML210318">
    <property type="protein sequence ID" value="TFK19954.1"/>
    <property type="molecule type" value="Genomic_DNA"/>
</dbReference>
<feature type="region of interest" description="Disordered" evidence="1">
    <location>
        <begin position="449"/>
        <end position="485"/>
    </location>
</feature>
<feature type="region of interest" description="Disordered" evidence="1">
    <location>
        <begin position="652"/>
        <end position="674"/>
    </location>
</feature>
<feature type="region of interest" description="Disordered" evidence="1">
    <location>
        <begin position="530"/>
        <end position="575"/>
    </location>
</feature>
<proteinExistence type="predicted"/>